<dbReference type="RefSeq" id="WP_037234819.1">
    <property type="nucleotide sequence ID" value="NZ_JAEMUK010000002.1"/>
</dbReference>
<dbReference type="InterPro" id="IPR011613">
    <property type="entry name" value="GH15-like"/>
</dbReference>
<dbReference type="EMBL" id="JAEMUK010000002">
    <property type="protein sequence ID" value="MBJ7542069.1"/>
    <property type="molecule type" value="Genomic_DNA"/>
</dbReference>
<feature type="domain" description="GH15-like" evidence="8">
    <location>
        <begin position="380"/>
        <end position="424"/>
    </location>
</feature>
<evidence type="ECO:0000256" key="5">
    <source>
        <dbReference type="ARBA" id="ARBA00023277"/>
    </source>
</evidence>
<evidence type="ECO:0000313" key="10">
    <source>
        <dbReference type="Proteomes" id="UP000623250"/>
    </source>
</evidence>
<protein>
    <recommendedName>
        <fullName evidence="3">glucan 1,4-alpha-glucosidase</fullName>
        <ecNumber evidence="3">3.2.1.3</ecNumber>
    </recommendedName>
</protein>
<evidence type="ECO:0000256" key="4">
    <source>
        <dbReference type="ARBA" id="ARBA00022801"/>
    </source>
</evidence>
<dbReference type="InterPro" id="IPR000165">
    <property type="entry name" value="Glucoamylase"/>
</dbReference>
<dbReference type="InterPro" id="IPR012341">
    <property type="entry name" value="6hp_glycosidase-like_sf"/>
</dbReference>
<evidence type="ECO:0000259" key="8">
    <source>
        <dbReference type="Pfam" id="PF00723"/>
    </source>
</evidence>
<evidence type="ECO:0000313" key="9">
    <source>
        <dbReference type="EMBL" id="MBJ7542069.1"/>
    </source>
</evidence>
<reference evidence="9 10" key="1">
    <citation type="submission" date="2020-12" db="EMBL/GenBank/DDBJ databases">
        <title>Revised draft genomes of Rhodomicrobium vannielii ATCC 17100 and Rhodomicrobium udaipurense JA643.</title>
        <authorList>
            <person name="Conners E.M."/>
            <person name="Davenport E.J."/>
            <person name="Bose A."/>
        </authorList>
    </citation>
    <scope>NUCLEOTIDE SEQUENCE [LARGE SCALE GENOMIC DNA]</scope>
    <source>
        <strain evidence="9 10">JA643</strain>
    </source>
</reference>
<dbReference type="PANTHER" id="PTHR31616">
    <property type="entry name" value="TREHALASE"/>
    <property type="match status" value="1"/>
</dbReference>
<evidence type="ECO:0000256" key="6">
    <source>
        <dbReference type="ARBA" id="ARBA00023295"/>
    </source>
</evidence>
<dbReference type="GO" id="GO:0000272">
    <property type="term" value="P:polysaccharide catabolic process"/>
    <property type="evidence" value="ECO:0007669"/>
    <property type="project" value="UniProtKB-KW"/>
</dbReference>
<keyword evidence="6" id="KW-0326">Glycosidase</keyword>
<feature type="domain" description="GH15-like" evidence="8">
    <location>
        <begin position="149"/>
        <end position="367"/>
    </location>
</feature>
<dbReference type="SUPFAM" id="SSF48208">
    <property type="entry name" value="Six-hairpin glycosidases"/>
    <property type="match status" value="1"/>
</dbReference>
<keyword evidence="10" id="KW-1185">Reference proteome</keyword>
<dbReference type="Pfam" id="PF00723">
    <property type="entry name" value="Glyco_hydro_15"/>
    <property type="match status" value="3"/>
</dbReference>
<comment type="caution">
    <text evidence="9">The sequence shown here is derived from an EMBL/GenBank/DDBJ whole genome shotgun (WGS) entry which is preliminary data.</text>
</comment>
<evidence type="ECO:0000256" key="7">
    <source>
        <dbReference type="ARBA" id="ARBA00023326"/>
    </source>
</evidence>
<name>A0A8I1GBX9_9HYPH</name>
<dbReference type="InterPro" id="IPR008928">
    <property type="entry name" value="6-hairpin_glycosidase_sf"/>
</dbReference>
<comment type="similarity">
    <text evidence="2">Belongs to the glycosyl hydrolase 15 family.</text>
</comment>
<proteinExistence type="inferred from homology"/>
<dbReference type="PANTHER" id="PTHR31616:SF9">
    <property type="entry name" value="GLUCOAMYLASE, INTRACELLULAR SPORULATION-SPECIFIC"/>
    <property type="match status" value="1"/>
</dbReference>
<dbReference type="Gene3D" id="1.50.10.10">
    <property type="match status" value="1"/>
</dbReference>
<feature type="domain" description="GH15-like" evidence="8">
    <location>
        <begin position="42"/>
        <end position="91"/>
    </location>
</feature>
<accession>A0A8I1GBX9</accession>
<dbReference type="AlphaFoldDB" id="A0A8I1GBX9"/>
<organism evidence="9 10">
    <name type="scientific">Rhodomicrobium udaipurense</name>
    <dbReference type="NCBI Taxonomy" id="1202716"/>
    <lineage>
        <taxon>Bacteria</taxon>
        <taxon>Pseudomonadati</taxon>
        <taxon>Pseudomonadota</taxon>
        <taxon>Alphaproteobacteria</taxon>
        <taxon>Hyphomicrobiales</taxon>
        <taxon>Hyphomicrobiaceae</taxon>
        <taxon>Rhodomicrobium</taxon>
    </lineage>
</organism>
<evidence type="ECO:0000256" key="1">
    <source>
        <dbReference type="ARBA" id="ARBA00001863"/>
    </source>
</evidence>
<sequence length="437" mass="47936">MTASETSLERWGDALLRHAAAKIPHAISATSLVKERPGFGQTVQPAPGSVLASAASTELDYFFHWLRDSALIIDATRLLIRRGIDADAWARRYHDFVHFSLGLNAIEGRALVAAGGFRERAQADHLKYIRPDDELSAVHGDRVPGDVRFNADGTIDYFDWHRPQNDGPALRALTCLRFTDDGIGSAAADALIRGDLAYTARNAGAPCYDIWEEDWAQHYNTVIAQYAALRHGARWAEARGDAAFAAELGARRDELADLLERYWDESRGLLRSRLPGGENADEKALDFSLILGVVHAGLESGAHSVADPRVRTTFLWQQAMFRDTYAINAGRSSGIMFGRYNGDTYISGGAWYISTFAAAEYHYRLAVAVPTEREEYIAGGDAILSRVREFIPASGDLSEQFDQTTGEPTSAEDLTWSYAGFISAWAAREAALSQAGA</sequence>
<dbReference type="Proteomes" id="UP000623250">
    <property type="component" value="Unassembled WGS sequence"/>
</dbReference>
<dbReference type="PRINTS" id="PR00736">
    <property type="entry name" value="GLHYDRLASE15"/>
</dbReference>
<dbReference type="EC" id="3.2.1.3" evidence="3"/>
<gene>
    <name evidence="9" type="ORF">JDN41_00675</name>
</gene>
<keyword evidence="7" id="KW-0624">Polysaccharide degradation</keyword>
<keyword evidence="4" id="KW-0378">Hydrolase</keyword>
<dbReference type="GO" id="GO:0004339">
    <property type="term" value="F:glucan 1,4-alpha-glucosidase activity"/>
    <property type="evidence" value="ECO:0007669"/>
    <property type="project" value="UniProtKB-EC"/>
</dbReference>
<evidence type="ECO:0000256" key="3">
    <source>
        <dbReference type="ARBA" id="ARBA00012593"/>
    </source>
</evidence>
<keyword evidence="5" id="KW-0119">Carbohydrate metabolism</keyword>
<comment type="catalytic activity">
    <reaction evidence="1">
        <text>Hydrolysis of terminal (1-&gt;4)-linked alpha-D-glucose residues successively from non-reducing ends of the chains with release of beta-D-glucose.</text>
        <dbReference type="EC" id="3.2.1.3"/>
    </reaction>
</comment>
<evidence type="ECO:0000256" key="2">
    <source>
        <dbReference type="ARBA" id="ARBA00006188"/>
    </source>
</evidence>